<evidence type="ECO:0000313" key="3">
    <source>
        <dbReference type="Proteomes" id="UP000219329"/>
    </source>
</evidence>
<evidence type="ECO:0000256" key="1">
    <source>
        <dbReference type="SAM" id="SignalP"/>
    </source>
</evidence>
<name>A0A2A5WG81_9GAMM</name>
<dbReference type="EMBL" id="NTJZ01000001">
    <property type="protein sequence ID" value="PDH35257.1"/>
    <property type="molecule type" value="Genomic_DNA"/>
</dbReference>
<evidence type="ECO:0008006" key="4">
    <source>
        <dbReference type="Google" id="ProtNLM"/>
    </source>
</evidence>
<evidence type="ECO:0000313" key="2">
    <source>
        <dbReference type="EMBL" id="PDH35257.1"/>
    </source>
</evidence>
<protein>
    <recommendedName>
        <fullName evidence="4">DUF4105 domain-containing protein</fullName>
    </recommendedName>
</protein>
<gene>
    <name evidence="2" type="ORF">CNF02_00610</name>
</gene>
<dbReference type="AlphaFoldDB" id="A0A2A5WG81"/>
<sequence>MKKLLTAMTLISFSFATKADLVSEKSILLLCSETNNPEYQYLLFMIRDDGWLYDVIHTKEARLKTYGDTHYFFQTLSHDVLDNSYYTQSWVHENDLKLTLLTTSNFSREFLIDFMNKTFQEIDSGVKNQNLSGSCSEKSREYLEKFTYELENQFQEWSQLE</sequence>
<accession>A0A2A5WG81</accession>
<reference evidence="2 3" key="1">
    <citation type="submission" date="2017-08" db="EMBL/GenBank/DDBJ databases">
        <title>Fine stratification of microbial communities through a metagenomic profile of the photic zone.</title>
        <authorList>
            <person name="Haro-Moreno J.M."/>
            <person name="Lopez-Perez M."/>
            <person name="De La Torre J."/>
            <person name="Picazo A."/>
            <person name="Camacho A."/>
            <person name="Rodriguez-Valera F."/>
        </authorList>
    </citation>
    <scope>NUCLEOTIDE SEQUENCE [LARGE SCALE GENOMIC DNA]</scope>
    <source>
        <strain evidence="2">MED-G28</strain>
    </source>
</reference>
<organism evidence="2 3">
    <name type="scientific">OM182 bacterium MED-G28</name>
    <dbReference type="NCBI Taxonomy" id="1986256"/>
    <lineage>
        <taxon>Bacteria</taxon>
        <taxon>Pseudomonadati</taxon>
        <taxon>Pseudomonadota</taxon>
        <taxon>Gammaproteobacteria</taxon>
        <taxon>OMG group</taxon>
        <taxon>OM182 clade</taxon>
    </lineage>
</organism>
<feature type="chain" id="PRO_5012178922" description="DUF4105 domain-containing protein" evidence="1">
    <location>
        <begin position="20"/>
        <end position="161"/>
    </location>
</feature>
<proteinExistence type="predicted"/>
<comment type="caution">
    <text evidence="2">The sequence shown here is derived from an EMBL/GenBank/DDBJ whole genome shotgun (WGS) entry which is preliminary data.</text>
</comment>
<feature type="signal peptide" evidence="1">
    <location>
        <begin position="1"/>
        <end position="19"/>
    </location>
</feature>
<dbReference type="Proteomes" id="UP000219329">
    <property type="component" value="Unassembled WGS sequence"/>
</dbReference>
<keyword evidence="1" id="KW-0732">Signal</keyword>